<dbReference type="Proteomes" id="UP000192277">
    <property type="component" value="Unassembled WGS sequence"/>
</dbReference>
<evidence type="ECO:0000313" key="3">
    <source>
        <dbReference type="Proteomes" id="UP000192277"/>
    </source>
</evidence>
<keyword evidence="3" id="KW-1185">Reference proteome</keyword>
<keyword evidence="1" id="KW-1133">Transmembrane helix</keyword>
<dbReference type="EMBL" id="LWBO01000003">
    <property type="protein sequence ID" value="OQP53160.1"/>
    <property type="molecule type" value="Genomic_DNA"/>
</dbReference>
<evidence type="ECO:0000313" key="2">
    <source>
        <dbReference type="EMBL" id="OQP53160.1"/>
    </source>
</evidence>
<protein>
    <recommendedName>
        <fullName evidence="4">YcxB-like protein domain-containing protein</fullName>
    </recommendedName>
</protein>
<name>A0ABX3P254_9BACT</name>
<evidence type="ECO:0008006" key="4">
    <source>
        <dbReference type="Google" id="ProtNLM"/>
    </source>
</evidence>
<feature type="transmembrane region" description="Helical" evidence="1">
    <location>
        <begin position="84"/>
        <end position="102"/>
    </location>
</feature>
<feature type="transmembrane region" description="Helical" evidence="1">
    <location>
        <begin position="57"/>
        <end position="78"/>
    </location>
</feature>
<sequence>MALIDDFIKNEESKMSLGDKLFMNYPKVRSTTELTDTFQHLRLGNKRVIKTSLSDKVIAVVFLLFIMWFAVGHVKLLFSSRDNNLLGLGGLVFVLFMISLLLRNSFFNKKYIFTITVDYEGISIDTNKFSWTAIDEIYLMSKHEGKRTNYYLLIFEKDTTIKKFDLYKFSISSRKLSTIIEYYRTGHRVS</sequence>
<dbReference type="RefSeq" id="WP_014218300.1">
    <property type="nucleotide sequence ID" value="NZ_LWBO01000003.1"/>
</dbReference>
<proteinExistence type="predicted"/>
<keyword evidence="1" id="KW-0472">Membrane</keyword>
<gene>
    <name evidence="2" type="ORF">A4D02_22455</name>
</gene>
<organism evidence="2 3">
    <name type="scientific">Niastella koreensis</name>
    <dbReference type="NCBI Taxonomy" id="354356"/>
    <lineage>
        <taxon>Bacteria</taxon>
        <taxon>Pseudomonadati</taxon>
        <taxon>Bacteroidota</taxon>
        <taxon>Chitinophagia</taxon>
        <taxon>Chitinophagales</taxon>
        <taxon>Chitinophagaceae</taxon>
        <taxon>Niastella</taxon>
    </lineage>
</organism>
<keyword evidence="1" id="KW-0812">Transmembrane</keyword>
<comment type="caution">
    <text evidence="2">The sequence shown here is derived from an EMBL/GenBank/DDBJ whole genome shotgun (WGS) entry which is preliminary data.</text>
</comment>
<reference evidence="2 3" key="1">
    <citation type="submission" date="2016-04" db="EMBL/GenBank/DDBJ databases">
        <authorList>
            <person name="Chen L."/>
            <person name="Zhuang W."/>
            <person name="Wang G."/>
        </authorList>
    </citation>
    <scope>NUCLEOTIDE SEQUENCE [LARGE SCALE GENOMIC DNA]</scope>
    <source>
        <strain evidence="3">GR20</strain>
    </source>
</reference>
<accession>A0ABX3P254</accession>
<evidence type="ECO:0000256" key="1">
    <source>
        <dbReference type="SAM" id="Phobius"/>
    </source>
</evidence>